<feature type="transmembrane region" description="Helical" evidence="4">
    <location>
        <begin position="163"/>
        <end position="188"/>
    </location>
</feature>
<evidence type="ECO:0000256" key="2">
    <source>
        <dbReference type="ARBA" id="ARBA00022989"/>
    </source>
</evidence>
<feature type="transmembrane region" description="Helical" evidence="4">
    <location>
        <begin position="130"/>
        <end position="151"/>
    </location>
</feature>
<dbReference type="InterPro" id="IPR036259">
    <property type="entry name" value="MFS_trans_sf"/>
</dbReference>
<dbReference type="Pfam" id="PF07690">
    <property type="entry name" value="MFS_1"/>
    <property type="match status" value="2"/>
</dbReference>
<feature type="transmembrane region" description="Helical" evidence="4">
    <location>
        <begin position="72"/>
        <end position="92"/>
    </location>
</feature>
<feature type="domain" description="Major facilitator superfamily (MFS) profile" evidence="5">
    <location>
        <begin position="173"/>
        <end position="405"/>
    </location>
</feature>
<keyword evidence="1 4" id="KW-0812">Transmembrane</keyword>
<feature type="transmembrane region" description="Helical" evidence="4">
    <location>
        <begin position="209"/>
        <end position="228"/>
    </location>
</feature>
<evidence type="ECO:0000256" key="4">
    <source>
        <dbReference type="SAM" id="Phobius"/>
    </source>
</evidence>
<dbReference type="GO" id="GO:0022857">
    <property type="term" value="F:transmembrane transporter activity"/>
    <property type="evidence" value="ECO:0007669"/>
    <property type="project" value="InterPro"/>
</dbReference>
<feature type="transmembrane region" description="Helical" evidence="4">
    <location>
        <begin position="240"/>
        <end position="258"/>
    </location>
</feature>
<dbReference type="Proteomes" id="UP000494363">
    <property type="component" value="Unassembled WGS sequence"/>
</dbReference>
<evidence type="ECO:0000256" key="1">
    <source>
        <dbReference type="ARBA" id="ARBA00022692"/>
    </source>
</evidence>
<evidence type="ECO:0000259" key="5">
    <source>
        <dbReference type="PROSITE" id="PS50850"/>
    </source>
</evidence>
<name>A0A6J5FB40_9BURK</name>
<feature type="transmembrane region" description="Helical" evidence="4">
    <location>
        <begin position="335"/>
        <end position="356"/>
    </location>
</feature>
<keyword evidence="2 4" id="KW-1133">Transmembrane helix</keyword>
<dbReference type="PANTHER" id="PTHR23534:SF1">
    <property type="entry name" value="MAJOR FACILITATOR SUPERFAMILY PROTEIN"/>
    <property type="match status" value="1"/>
</dbReference>
<reference evidence="6 7" key="1">
    <citation type="submission" date="2020-04" db="EMBL/GenBank/DDBJ databases">
        <authorList>
            <person name="De Canck E."/>
        </authorList>
    </citation>
    <scope>NUCLEOTIDE SEQUENCE [LARGE SCALE GENOMIC DNA]</scope>
    <source>
        <strain evidence="6 7">LMG 29542</strain>
    </source>
</reference>
<organism evidence="6 7">
    <name type="scientific">Paraburkholderia humisilvae</name>
    <dbReference type="NCBI Taxonomy" id="627669"/>
    <lineage>
        <taxon>Bacteria</taxon>
        <taxon>Pseudomonadati</taxon>
        <taxon>Pseudomonadota</taxon>
        <taxon>Betaproteobacteria</taxon>
        <taxon>Burkholderiales</taxon>
        <taxon>Burkholderiaceae</taxon>
        <taxon>Paraburkholderia</taxon>
    </lineage>
</organism>
<sequence length="405" mass="42179">MPSRDVLLLAVGQGLTATIVALLTAILALAGELLAPARALATLPVSTGVLGTMLAIYPAAMLMRRTGRRAGFMLKAGLGATGAAVSCLGLALSLFPLLLGGAFLFGAFSAFGQYYRFAAIDAAESPQTRTTAVAWVTLGGVVGGLTGPWLAGRFAPAIPSLPYAGGFIAIVVLCLLLAVSQCFISIDLGREMSPDELGQYGSGKSFDAGFYRVGVICAVGFASMTLTMNAAPLTLHDCGYGIASAATVLQAHFVSMYLPSLFFPWLAGRLTLRGVIACGLAVNAAGSLLTMWPTQSYELFVFELALSGIAWNFVFNGGTLLLGETYSAVNKDRAQGFNSLLVYGGNIIASFSAGWLVNSFGWSTANLMELPLIALAAACLVKRGSLCKMDNNPSNVKSKLNKPLN</sequence>
<dbReference type="SUPFAM" id="SSF103473">
    <property type="entry name" value="MFS general substrate transporter"/>
    <property type="match status" value="1"/>
</dbReference>
<protein>
    <submittedName>
        <fullName evidence="6">Riboflavin transporter RfnT</fullName>
    </submittedName>
</protein>
<dbReference type="RefSeq" id="WP_175233422.1">
    <property type="nucleotide sequence ID" value="NZ_CADIKH010000233.1"/>
</dbReference>
<gene>
    <name evidence="6" type="primary">rfnT</name>
    <name evidence="6" type="ORF">LMG29542_08403</name>
</gene>
<accession>A0A6J5FB40</accession>
<dbReference type="EMBL" id="CADIKH010000233">
    <property type="protein sequence ID" value="CAB3775021.1"/>
    <property type="molecule type" value="Genomic_DNA"/>
</dbReference>
<evidence type="ECO:0000313" key="7">
    <source>
        <dbReference type="Proteomes" id="UP000494363"/>
    </source>
</evidence>
<feature type="transmembrane region" description="Helical" evidence="4">
    <location>
        <begin position="270"/>
        <end position="292"/>
    </location>
</feature>
<evidence type="ECO:0000313" key="6">
    <source>
        <dbReference type="EMBL" id="CAB3775021.1"/>
    </source>
</evidence>
<feature type="transmembrane region" description="Helical" evidence="4">
    <location>
        <begin position="40"/>
        <end position="60"/>
    </location>
</feature>
<dbReference type="InterPro" id="IPR020846">
    <property type="entry name" value="MFS_dom"/>
</dbReference>
<keyword evidence="3 4" id="KW-0472">Membrane</keyword>
<dbReference type="PANTHER" id="PTHR23534">
    <property type="entry name" value="MFS PERMEASE"/>
    <property type="match status" value="1"/>
</dbReference>
<proteinExistence type="predicted"/>
<feature type="transmembrane region" description="Helical" evidence="4">
    <location>
        <begin position="304"/>
        <end position="323"/>
    </location>
</feature>
<evidence type="ECO:0000256" key="3">
    <source>
        <dbReference type="ARBA" id="ARBA00023136"/>
    </source>
</evidence>
<dbReference type="InterPro" id="IPR011701">
    <property type="entry name" value="MFS"/>
</dbReference>
<dbReference type="AlphaFoldDB" id="A0A6J5FB40"/>
<feature type="transmembrane region" description="Helical" evidence="4">
    <location>
        <begin position="98"/>
        <end position="118"/>
    </location>
</feature>
<dbReference type="Gene3D" id="1.20.1250.20">
    <property type="entry name" value="MFS general substrate transporter like domains"/>
    <property type="match status" value="1"/>
</dbReference>
<dbReference type="PROSITE" id="PS50850">
    <property type="entry name" value="MFS"/>
    <property type="match status" value="1"/>
</dbReference>
<keyword evidence="7" id="KW-1185">Reference proteome</keyword>